<keyword evidence="3" id="KW-0328">Glycosyltransferase</keyword>
<sequence length="438" mass="49707">LYYILLRPWADVFENSLLSLRLFSLFFGLLSIIGTYILAQEIFRKRSIAFLSSLFMFFNAFQIQYNMEARMYTLGTFFAIISSIFLLKGLRSKSLLWWLLYTGGAVAAIYTHYYLGFILLAQGAFALFYIQKETGFSLASWIRNKNFRLLSISVGLIILSFLPWLPTFLTQIQRVQDAFWIPSMTIWSIPYTLFKMFTSFDIDPAILSIPLVGSITAVLVLSALLLLLFKYKQTGRLLILFSLIIPFSASLLLSLKTSIYLDRYFILFLPFLLIAVASAIISIKSLMLRSSLITILTLAAFTSFPIYWQSINADAKPGMAAASQYLNESVEIQDKLIVNSSFIYFTFQYYNTTSINPLLYAPGDIPHFSGTALLNEEDLLSDFNKAAVSGDTVWTLDTTGFGNFQPSVPSSWAKESEKIYKDAPDFKGVIIVRKYIVE</sequence>
<dbReference type="Proteomes" id="UP000885695">
    <property type="component" value="Unassembled WGS sequence"/>
</dbReference>
<dbReference type="GO" id="GO:0016763">
    <property type="term" value="F:pentosyltransferase activity"/>
    <property type="evidence" value="ECO:0007669"/>
    <property type="project" value="TreeGrafter"/>
</dbReference>
<accession>A0A7C1SNW7</accession>
<feature type="transmembrane region" description="Helical" evidence="8">
    <location>
        <begin position="71"/>
        <end position="87"/>
    </location>
</feature>
<comment type="subcellular location">
    <subcellularLocation>
        <location evidence="1">Cell membrane</location>
        <topology evidence="1">Multi-pass membrane protein</topology>
    </subcellularLocation>
</comment>
<evidence type="ECO:0000256" key="7">
    <source>
        <dbReference type="ARBA" id="ARBA00023136"/>
    </source>
</evidence>
<organism evidence="9">
    <name type="scientific">candidate division CPR3 bacterium</name>
    <dbReference type="NCBI Taxonomy" id="2268181"/>
    <lineage>
        <taxon>Bacteria</taxon>
        <taxon>Bacteria division CPR3</taxon>
    </lineage>
</organism>
<feature type="transmembrane region" description="Helical" evidence="8">
    <location>
        <begin position="236"/>
        <end position="253"/>
    </location>
</feature>
<name>A0A7C1SNW7_UNCC3</name>
<evidence type="ECO:0000256" key="4">
    <source>
        <dbReference type="ARBA" id="ARBA00022679"/>
    </source>
</evidence>
<dbReference type="InterPro" id="IPR050297">
    <property type="entry name" value="LipidA_mod_glycosyltrf_83"/>
</dbReference>
<evidence type="ECO:0000256" key="1">
    <source>
        <dbReference type="ARBA" id="ARBA00004651"/>
    </source>
</evidence>
<keyword evidence="5 8" id="KW-0812">Transmembrane</keyword>
<evidence type="ECO:0000256" key="3">
    <source>
        <dbReference type="ARBA" id="ARBA00022676"/>
    </source>
</evidence>
<reference evidence="9" key="1">
    <citation type="journal article" date="2020" name="mSystems">
        <title>Genome- and Community-Level Interaction Insights into Carbon Utilization and Element Cycling Functions of Hydrothermarchaeota in Hydrothermal Sediment.</title>
        <authorList>
            <person name="Zhou Z."/>
            <person name="Liu Y."/>
            <person name="Xu W."/>
            <person name="Pan J."/>
            <person name="Luo Z.H."/>
            <person name="Li M."/>
        </authorList>
    </citation>
    <scope>NUCLEOTIDE SEQUENCE [LARGE SCALE GENOMIC DNA]</scope>
    <source>
        <strain evidence="9">HyVt-369</strain>
    </source>
</reference>
<feature type="transmembrane region" description="Helical" evidence="8">
    <location>
        <begin position="149"/>
        <end position="166"/>
    </location>
</feature>
<protein>
    <submittedName>
        <fullName evidence="9">Uncharacterized protein</fullName>
    </submittedName>
</protein>
<dbReference type="AlphaFoldDB" id="A0A7C1SNW7"/>
<feature type="transmembrane region" description="Helical" evidence="8">
    <location>
        <begin position="265"/>
        <end position="283"/>
    </location>
</feature>
<evidence type="ECO:0000256" key="2">
    <source>
        <dbReference type="ARBA" id="ARBA00022475"/>
    </source>
</evidence>
<evidence type="ECO:0000313" key="9">
    <source>
        <dbReference type="EMBL" id="HEB13572.1"/>
    </source>
</evidence>
<keyword evidence="7 8" id="KW-0472">Membrane</keyword>
<dbReference type="PANTHER" id="PTHR33908:SF11">
    <property type="entry name" value="MEMBRANE PROTEIN"/>
    <property type="match status" value="1"/>
</dbReference>
<evidence type="ECO:0000256" key="8">
    <source>
        <dbReference type="SAM" id="Phobius"/>
    </source>
</evidence>
<evidence type="ECO:0000256" key="6">
    <source>
        <dbReference type="ARBA" id="ARBA00022989"/>
    </source>
</evidence>
<feature type="transmembrane region" description="Helical" evidence="8">
    <location>
        <begin position="206"/>
        <end position="229"/>
    </location>
</feature>
<proteinExistence type="predicted"/>
<feature type="transmembrane region" description="Helical" evidence="8">
    <location>
        <begin position="290"/>
        <end position="308"/>
    </location>
</feature>
<gene>
    <name evidence="9" type="ORF">ENI13_01180</name>
</gene>
<dbReference type="GO" id="GO:0009103">
    <property type="term" value="P:lipopolysaccharide biosynthetic process"/>
    <property type="evidence" value="ECO:0007669"/>
    <property type="project" value="UniProtKB-ARBA"/>
</dbReference>
<dbReference type="PANTHER" id="PTHR33908">
    <property type="entry name" value="MANNOSYLTRANSFERASE YKCB-RELATED"/>
    <property type="match status" value="1"/>
</dbReference>
<feature type="non-terminal residue" evidence="9">
    <location>
        <position position="1"/>
    </location>
</feature>
<feature type="transmembrane region" description="Helical" evidence="8">
    <location>
        <begin position="20"/>
        <end position="39"/>
    </location>
</feature>
<keyword evidence="6 8" id="KW-1133">Transmembrane helix</keyword>
<feature type="transmembrane region" description="Helical" evidence="8">
    <location>
        <begin position="99"/>
        <end position="129"/>
    </location>
</feature>
<keyword evidence="2" id="KW-1003">Cell membrane</keyword>
<evidence type="ECO:0000256" key="5">
    <source>
        <dbReference type="ARBA" id="ARBA00022692"/>
    </source>
</evidence>
<keyword evidence="4" id="KW-0808">Transferase</keyword>
<dbReference type="EMBL" id="DRHL01000066">
    <property type="protein sequence ID" value="HEB13572.1"/>
    <property type="molecule type" value="Genomic_DNA"/>
</dbReference>
<comment type="caution">
    <text evidence="9">The sequence shown here is derived from an EMBL/GenBank/DDBJ whole genome shotgun (WGS) entry which is preliminary data.</text>
</comment>
<dbReference type="GO" id="GO:0005886">
    <property type="term" value="C:plasma membrane"/>
    <property type="evidence" value="ECO:0007669"/>
    <property type="project" value="UniProtKB-SubCell"/>
</dbReference>